<evidence type="ECO:0000313" key="2">
    <source>
        <dbReference type="Proteomes" id="UP001165082"/>
    </source>
</evidence>
<name>A0A9W7FBX7_9STRA</name>
<dbReference type="EMBL" id="BRXZ01000310">
    <property type="protein sequence ID" value="GMI09331.1"/>
    <property type="molecule type" value="Genomic_DNA"/>
</dbReference>
<reference evidence="1" key="1">
    <citation type="submission" date="2022-07" db="EMBL/GenBank/DDBJ databases">
        <title>Genome analysis of Parmales, a sister group of diatoms, reveals the evolutionary specialization of diatoms from phago-mixotrophs to photoautotrophs.</title>
        <authorList>
            <person name="Ban H."/>
            <person name="Sato S."/>
            <person name="Yoshikawa S."/>
            <person name="Kazumasa Y."/>
            <person name="Nakamura Y."/>
            <person name="Ichinomiya M."/>
            <person name="Saitoh K."/>
            <person name="Sato N."/>
            <person name="Blanc-Mathieu R."/>
            <person name="Endo H."/>
            <person name="Kuwata A."/>
            <person name="Ogata H."/>
        </authorList>
    </citation>
    <scope>NUCLEOTIDE SEQUENCE</scope>
</reference>
<gene>
    <name evidence="1" type="ORF">TrRE_jg10294</name>
</gene>
<protein>
    <submittedName>
        <fullName evidence="1">Uncharacterized protein</fullName>
    </submittedName>
</protein>
<organism evidence="1 2">
    <name type="scientific">Triparma retinervis</name>
    <dbReference type="NCBI Taxonomy" id="2557542"/>
    <lineage>
        <taxon>Eukaryota</taxon>
        <taxon>Sar</taxon>
        <taxon>Stramenopiles</taxon>
        <taxon>Ochrophyta</taxon>
        <taxon>Bolidophyceae</taxon>
        <taxon>Parmales</taxon>
        <taxon>Triparmaceae</taxon>
        <taxon>Triparma</taxon>
    </lineage>
</organism>
<comment type="caution">
    <text evidence="1">The sequence shown here is derived from an EMBL/GenBank/DDBJ whole genome shotgun (WGS) entry which is preliminary data.</text>
</comment>
<evidence type="ECO:0000313" key="1">
    <source>
        <dbReference type="EMBL" id="GMI09331.1"/>
    </source>
</evidence>
<dbReference type="OrthoDB" id="10572055at2759"/>
<dbReference type="Proteomes" id="UP001165082">
    <property type="component" value="Unassembled WGS sequence"/>
</dbReference>
<proteinExistence type="predicted"/>
<sequence length="139" mass="15543">MVAASASPMVAHAAIPNYELSSDVNTYVKKADWGGLRDYLNLPSSSYLSLLLKTPRSKSLVPPSSDPEGTWQDLKFACMELSDFALSKRSVYFNSADLKEVQKMIDEVGYSEDDNMKEGERLRKEAEKIAKELKRTLST</sequence>
<dbReference type="AlphaFoldDB" id="A0A9W7FBX7"/>
<accession>A0A9W7FBX7</accession>
<keyword evidence="2" id="KW-1185">Reference proteome</keyword>